<keyword evidence="12" id="KW-0378">Hydrolase</keyword>
<comment type="subcellular location">
    <subcellularLocation>
        <location evidence="2">Chromosome</location>
    </subcellularLocation>
    <subcellularLocation>
        <location evidence="1">Nucleus</location>
    </subcellularLocation>
</comment>
<dbReference type="Gene3D" id="1.10.3210.10">
    <property type="entry name" value="Hypothetical protein af1432"/>
    <property type="match status" value="1"/>
</dbReference>
<dbReference type="GO" id="GO:0005525">
    <property type="term" value="F:GTP binding"/>
    <property type="evidence" value="ECO:0007669"/>
    <property type="project" value="UniProtKB-KW"/>
</dbReference>
<evidence type="ECO:0000256" key="13">
    <source>
        <dbReference type="ARBA" id="ARBA00022833"/>
    </source>
</evidence>
<dbReference type="InterPro" id="IPR006674">
    <property type="entry name" value="HD_domain"/>
</dbReference>
<keyword evidence="25" id="KW-1185">Reference proteome</keyword>
<dbReference type="SUPFAM" id="SSF109604">
    <property type="entry name" value="HD-domain/PDEase-like"/>
    <property type="match status" value="1"/>
</dbReference>
<dbReference type="OrthoDB" id="9991235at2759"/>
<feature type="domain" description="HD" evidence="24">
    <location>
        <begin position="212"/>
        <end position="357"/>
    </location>
</feature>
<dbReference type="PROSITE" id="PS51831">
    <property type="entry name" value="HD"/>
    <property type="match status" value="1"/>
</dbReference>
<evidence type="ECO:0000256" key="8">
    <source>
        <dbReference type="ARBA" id="ARBA00022705"/>
    </source>
</evidence>
<evidence type="ECO:0000256" key="18">
    <source>
        <dbReference type="ARBA" id="ARBA00023242"/>
    </source>
</evidence>
<evidence type="ECO:0000256" key="5">
    <source>
        <dbReference type="ARBA" id="ARBA00022454"/>
    </source>
</evidence>
<dbReference type="GO" id="GO:0008832">
    <property type="term" value="F:dGTPase activity"/>
    <property type="evidence" value="ECO:0000318"/>
    <property type="project" value="GO_Central"/>
</dbReference>
<dbReference type="InterPro" id="IPR003607">
    <property type="entry name" value="HD/PDEase_dom"/>
</dbReference>
<dbReference type="GO" id="GO:0006260">
    <property type="term" value="P:DNA replication"/>
    <property type="evidence" value="ECO:0007669"/>
    <property type="project" value="UniProtKB-KW"/>
</dbReference>
<dbReference type="GO" id="GO:0046872">
    <property type="term" value="F:metal ion binding"/>
    <property type="evidence" value="ECO:0007669"/>
    <property type="project" value="UniProtKB-KW"/>
</dbReference>
<evidence type="ECO:0000256" key="4">
    <source>
        <dbReference type="ARBA" id="ARBA00020285"/>
    </source>
</evidence>
<dbReference type="GO" id="GO:0005634">
    <property type="term" value="C:nucleus"/>
    <property type="evidence" value="ECO:0000318"/>
    <property type="project" value="GO_Central"/>
</dbReference>
<dbReference type="FunFam" id="3.30.70.2760:FF:000002">
    <property type="entry name" value="SAM and HD domain-containing deoxynucleoside triphosphate triphosphohydrolase 1"/>
    <property type="match status" value="1"/>
</dbReference>
<dbReference type="Proteomes" id="UP000186698">
    <property type="component" value="Chromosome 9_10L"/>
</dbReference>
<evidence type="ECO:0000256" key="2">
    <source>
        <dbReference type="ARBA" id="ARBA00004286"/>
    </source>
</evidence>
<evidence type="ECO:0000256" key="7">
    <source>
        <dbReference type="ARBA" id="ARBA00022588"/>
    </source>
</evidence>
<gene>
    <name evidence="26" type="primary">LOC108701075</name>
</gene>
<sequence length="651" mass="74678">MGPSVLRERFLAHPPAPSLCINGANPVSCMPQTRPCSPYLMRTCDSIKVLNPRDQKSIRYIYPLCSVLSDVFIQWCETQDGNLGSGGASFLLSVKSKFLMGPPYPIADSEFFPQPLTYGCAQKLVDVKEITHHNQEKVTRVKSITKQCNYRIRKNGQIHLYTVQVFNDPVHGHIELHPLLVRIIDTPQFQRLRYIKQLGGIYYVFPGASHNRFEHSIGVGHLAGCLARELRDRQTDLGITDTDILCVQIAGLCHDLGHGPFSHLFEKQFTTYTKPEFKHEEVSVKMFDHLIASNNLEREISEKDLIFIKELIMGCPMSNELKQGVWPYAGRPEKNSFLYEIVANKENGIDVDKFDYFARDCYHLGIQINFDYKRFLKFVRVCDVGNRKHICVRDKEVWNLYNMFYTRYGLYRRACHHRVVNVIEIMIGEAFRKADQYIQIEGSNGRSFTISEAVDDMAAYTKLTDAIFLQILYSSDYNLSDAKKILEKIVQRKFYKYLGEATPNPNNTQSLDKNQLLEELAKAVATVDPNMRCTSEDFVVDVFRMDYGMKEKNPIDKVHFYSKNDPSKVFHIEKGQVSNLLLENFSEQIIRAYCKKTDENILEASKKAFKKLCQDKGFSVRQVCASNLMETSDVHAGNSCLTFLLTLSPNL</sequence>
<comment type="catalytic activity">
    <reaction evidence="22">
        <text>dGTP + H2O = 2'-deoxyguanosine + triphosphate + H(+)</text>
        <dbReference type="Rhea" id="RHEA:15193"/>
        <dbReference type="ChEBI" id="CHEBI:15377"/>
        <dbReference type="ChEBI" id="CHEBI:15378"/>
        <dbReference type="ChEBI" id="CHEBI:17172"/>
        <dbReference type="ChEBI" id="CHEBI:18036"/>
        <dbReference type="ChEBI" id="CHEBI:61429"/>
    </reaction>
    <physiologicalReaction direction="left-to-right" evidence="22">
        <dbReference type="Rhea" id="RHEA:15194"/>
    </physiologicalReaction>
</comment>
<dbReference type="CDD" id="cd00077">
    <property type="entry name" value="HDc"/>
    <property type="match status" value="1"/>
</dbReference>
<evidence type="ECO:0000256" key="6">
    <source>
        <dbReference type="ARBA" id="ARBA00022533"/>
    </source>
</evidence>
<keyword evidence="6" id="KW-0021">Allosteric enzyme</keyword>
<evidence type="ECO:0000313" key="26">
    <source>
        <dbReference type="RefSeq" id="XP_018090733.2"/>
    </source>
</evidence>
<keyword evidence="18" id="KW-0539">Nucleus</keyword>
<keyword evidence="9" id="KW-0479">Metal-binding</keyword>
<dbReference type="SMART" id="SM00471">
    <property type="entry name" value="HDc"/>
    <property type="match status" value="1"/>
</dbReference>
<evidence type="ECO:0000256" key="16">
    <source>
        <dbReference type="ARBA" id="ARBA00023134"/>
    </source>
</evidence>
<keyword evidence="15" id="KW-0051">Antiviral defense</keyword>
<dbReference type="FunFam" id="1.10.3210.10:FF:000015">
    <property type="entry name" value="Deoxynucleoside triphosphate triphosphohydrolase SAMHD1"/>
    <property type="match status" value="1"/>
</dbReference>
<keyword evidence="10" id="KW-0547">Nucleotide-binding</keyword>
<organism evidence="25 26">
    <name type="scientific">Xenopus laevis</name>
    <name type="common">African clawed frog</name>
    <dbReference type="NCBI Taxonomy" id="8355"/>
    <lineage>
        <taxon>Eukaryota</taxon>
        <taxon>Metazoa</taxon>
        <taxon>Chordata</taxon>
        <taxon>Craniata</taxon>
        <taxon>Vertebrata</taxon>
        <taxon>Euteleostomi</taxon>
        <taxon>Amphibia</taxon>
        <taxon>Batrachia</taxon>
        <taxon>Anura</taxon>
        <taxon>Pipoidea</taxon>
        <taxon>Pipidae</taxon>
        <taxon>Xenopodinae</taxon>
        <taxon>Xenopus</taxon>
        <taxon>Xenopus</taxon>
    </lineage>
</organism>
<evidence type="ECO:0000259" key="24">
    <source>
        <dbReference type="PROSITE" id="PS51831"/>
    </source>
</evidence>
<evidence type="ECO:0000256" key="3">
    <source>
        <dbReference type="ARBA" id="ARBA00005776"/>
    </source>
</evidence>
<dbReference type="GO" id="GO:0006203">
    <property type="term" value="P:dGTP catabolic process"/>
    <property type="evidence" value="ECO:0000318"/>
    <property type="project" value="GO_Central"/>
</dbReference>
<dbReference type="InterPro" id="IPR050135">
    <property type="entry name" value="dGTPase-like"/>
</dbReference>
<keyword evidence="5" id="KW-0158">Chromosome</keyword>
<accession>A0A8J0TUW4</accession>
<evidence type="ECO:0000256" key="10">
    <source>
        <dbReference type="ARBA" id="ARBA00022741"/>
    </source>
</evidence>
<dbReference type="GeneID" id="108701075"/>
<dbReference type="GO" id="GO:0005694">
    <property type="term" value="C:chromosome"/>
    <property type="evidence" value="ECO:0007669"/>
    <property type="project" value="UniProtKB-SubCell"/>
</dbReference>
<evidence type="ECO:0000256" key="21">
    <source>
        <dbReference type="ARBA" id="ARBA00048183"/>
    </source>
</evidence>
<proteinExistence type="inferred from homology"/>
<keyword evidence="14" id="KW-0391">Immunity</keyword>
<keyword evidence="7" id="KW-0399">Innate immunity</keyword>
<comment type="catalytic activity">
    <reaction evidence="23">
        <text>dTTP + H2O = thymidine + triphosphate + H(+)</text>
        <dbReference type="Rhea" id="RHEA:80079"/>
        <dbReference type="ChEBI" id="CHEBI:15377"/>
        <dbReference type="ChEBI" id="CHEBI:15378"/>
        <dbReference type="ChEBI" id="CHEBI:17748"/>
        <dbReference type="ChEBI" id="CHEBI:18036"/>
        <dbReference type="ChEBI" id="CHEBI:37568"/>
    </reaction>
    <physiologicalReaction direction="left-to-right" evidence="23">
        <dbReference type="Rhea" id="RHEA:80080"/>
    </physiologicalReaction>
</comment>
<evidence type="ECO:0000256" key="15">
    <source>
        <dbReference type="ARBA" id="ARBA00023118"/>
    </source>
</evidence>
<evidence type="ECO:0000256" key="19">
    <source>
        <dbReference type="ARBA" id="ARBA00047701"/>
    </source>
</evidence>
<evidence type="ECO:0000256" key="1">
    <source>
        <dbReference type="ARBA" id="ARBA00004123"/>
    </source>
</evidence>
<evidence type="ECO:0000256" key="11">
    <source>
        <dbReference type="ARBA" id="ARBA00022763"/>
    </source>
</evidence>
<comment type="catalytic activity">
    <reaction evidence="21">
        <text>a 2'-deoxyribonucleoside 5'-triphosphate + H2O = a 2'-deoxyribonucleoside + triphosphate + H(+)</text>
        <dbReference type="Rhea" id="RHEA:46148"/>
        <dbReference type="ChEBI" id="CHEBI:15377"/>
        <dbReference type="ChEBI" id="CHEBI:15378"/>
        <dbReference type="ChEBI" id="CHEBI:18036"/>
        <dbReference type="ChEBI" id="CHEBI:18274"/>
        <dbReference type="ChEBI" id="CHEBI:61560"/>
    </reaction>
    <physiologicalReaction direction="left-to-right" evidence="21">
        <dbReference type="Rhea" id="RHEA:46149"/>
    </physiologicalReaction>
</comment>
<keyword evidence="11" id="KW-0227">DNA damage</keyword>
<evidence type="ECO:0000256" key="23">
    <source>
        <dbReference type="ARBA" id="ARBA00049451"/>
    </source>
</evidence>
<evidence type="ECO:0000256" key="17">
    <source>
        <dbReference type="ARBA" id="ARBA00023204"/>
    </source>
</evidence>
<evidence type="ECO:0000256" key="12">
    <source>
        <dbReference type="ARBA" id="ARBA00022801"/>
    </source>
</evidence>
<dbReference type="GO" id="GO:0006281">
    <property type="term" value="P:DNA repair"/>
    <property type="evidence" value="ECO:0007669"/>
    <property type="project" value="UniProtKB-KW"/>
</dbReference>
<dbReference type="GO" id="GO:0045088">
    <property type="term" value="P:regulation of innate immune response"/>
    <property type="evidence" value="ECO:0000318"/>
    <property type="project" value="GO_Central"/>
</dbReference>
<comment type="catalytic activity">
    <reaction evidence="20">
        <text>dATP + H2O = 2'-deoxyadenosine + triphosphate + H(+)</text>
        <dbReference type="Rhea" id="RHEA:67648"/>
        <dbReference type="ChEBI" id="CHEBI:15377"/>
        <dbReference type="ChEBI" id="CHEBI:15378"/>
        <dbReference type="ChEBI" id="CHEBI:17256"/>
        <dbReference type="ChEBI" id="CHEBI:18036"/>
        <dbReference type="ChEBI" id="CHEBI:61404"/>
    </reaction>
    <physiologicalReaction direction="left-to-right" evidence="20">
        <dbReference type="Rhea" id="RHEA:67649"/>
    </physiologicalReaction>
</comment>
<protein>
    <recommendedName>
        <fullName evidence="4">Deoxynucleoside triphosphate triphosphohydrolase SAMHD1</fullName>
    </recommendedName>
</protein>
<dbReference type="RefSeq" id="XP_018090733.2">
    <property type="nucleotide sequence ID" value="XM_018235244.2"/>
</dbReference>
<comment type="similarity">
    <text evidence="3">Belongs to the SAMHD1 family.</text>
</comment>
<dbReference type="PANTHER" id="PTHR11373">
    <property type="entry name" value="DEOXYNUCLEOSIDE TRIPHOSPHATE TRIPHOSPHOHYDROLASE"/>
    <property type="match status" value="1"/>
</dbReference>
<dbReference type="PANTHER" id="PTHR11373:SF45">
    <property type="entry name" value="DEOXYNUCLEOSIDE TRIPHOSPHATE TRIPHOSPHOHYDROLASE SAMHD1-LIKE"/>
    <property type="match status" value="1"/>
</dbReference>
<comment type="catalytic activity">
    <reaction evidence="19">
        <text>dCTP + H2O = 2'-deoxycytidine + triphosphate + H(+)</text>
        <dbReference type="Rhea" id="RHEA:80083"/>
        <dbReference type="ChEBI" id="CHEBI:15377"/>
        <dbReference type="ChEBI" id="CHEBI:15378"/>
        <dbReference type="ChEBI" id="CHEBI:15698"/>
        <dbReference type="ChEBI" id="CHEBI:18036"/>
        <dbReference type="ChEBI" id="CHEBI:61481"/>
    </reaction>
    <physiologicalReaction direction="left-to-right" evidence="19">
        <dbReference type="Rhea" id="RHEA:80084"/>
    </physiologicalReaction>
</comment>
<dbReference type="KEGG" id="xla:108701075"/>
<keyword evidence="16" id="KW-0342">GTP-binding</keyword>
<dbReference type="Gene3D" id="3.30.70.2760">
    <property type="match status" value="1"/>
</dbReference>
<name>A0A8J0TUW4_XENLA</name>
<dbReference type="GO" id="GO:0051607">
    <property type="term" value="P:defense response to virus"/>
    <property type="evidence" value="ECO:0000318"/>
    <property type="project" value="GO_Central"/>
</dbReference>
<dbReference type="GO" id="GO:0045087">
    <property type="term" value="P:innate immune response"/>
    <property type="evidence" value="ECO:0007669"/>
    <property type="project" value="UniProtKB-KW"/>
</dbReference>
<evidence type="ECO:0000256" key="9">
    <source>
        <dbReference type="ARBA" id="ARBA00022723"/>
    </source>
</evidence>
<evidence type="ECO:0000256" key="22">
    <source>
        <dbReference type="ARBA" id="ARBA00049174"/>
    </source>
</evidence>
<evidence type="ECO:0000256" key="20">
    <source>
        <dbReference type="ARBA" id="ARBA00047812"/>
    </source>
</evidence>
<reference evidence="26" key="1">
    <citation type="submission" date="2025-08" db="UniProtKB">
        <authorList>
            <consortium name="RefSeq"/>
        </authorList>
    </citation>
    <scope>IDENTIFICATION</scope>
    <source>
        <strain evidence="26">J_2021</strain>
        <tissue evidence="26">Erythrocytes</tissue>
    </source>
</reference>
<keyword evidence="17" id="KW-0234">DNA repair</keyword>
<evidence type="ECO:0000313" key="25">
    <source>
        <dbReference type="Proteomes" id="UP000186698"/>
    </source>
</evidence>
<keyword evidence="8" id="KW-0235">DNA replication</keyword>
<dbReference type="AlphaFoldDB" id="A0A8J0TUW4"/>
<evidence type="ECO:0000256" key="14">
    <source>
        <dbReference type="ARBA" id="ARBA00022859"/>
    </source>
</evidence>
<dbReference type="Pfam" id="PF01966">
    <property type="entry name" value="HD"/>
    <property type="match status" value="1"/>
</dbReference>
<keyword evidence="13" id="KW-0862">Zinc</keyword>